<reference evidence="3 4" key="1">
    <citation type="submission" date="2020-04" db="EMBL/GenBank/DDBJ databases">
        <title>Paenibacillus algicola sp. nov., a novel marine bacterium producing alginate lyase.</title>
        <authorList>
            <person name="Huang H."/>
        </authorList>
    </citation>
    <scope>NUCLEOTIDE SEQUENCE [LARGE SCALE GENOMIC DNA]</scope>
    <source>
        <strain evidence="3 4">L7-75</strain>
    </source>
</reference>
<evidence type="ECO:0000256" key="1">
    <source>
        <dbReference type="SAM" id="Coils"/>
    </source>
</evidence>
<accession>A0A848M6D9</accession>
<evidence type="ECO:0000256" key="2">
    <source>
        <dbReference type="SAM" id="Phobius"/>
    </source>
</evidence>
<evidence type="ECO:0000313" key="3">
    <source>
        <dbReference type="EMBL" id="NMO96186.1"/>
    </source>
</evidence>
<dbReference type="AlphaFoldDB" id="A0A848M6D9"/>
<name>A0A848M6D9_PAELE</name>
<organism evidence="3 4">
    <name type="scientific">Paenibacillus lemnae</name>
    <dbReference type="NCBI Taxonomy" id="1330551"/>
    <lineage>
        <taxon>Bacteria</taxon>
        <taxon>Bacillati</taxon>
        <taxon>Bacillota</taxon>
        <taxon>Bacilli</taxon>
        <taxon>Bacillales</taxon>
        <taxon>Paenibacillaceae</taxon>
        <taxon>Paenibacillus</taxon>
    </lineage>
</organism>
<dbReference type="EMBL" id="JABBPN010000008">
    <property type="protein sequence ID" value="NMO96186.1"/>
    <property type="molecule type" value="Genomic_DNA"/>
</dbReference>
<protein>
    <recommendedName>
        <fullName evidence="5">DUF2802 domain-containing protein</fullName>
    </recommendedName>
</protein>
<dbReference type="RefSeq" id="WP_169504972.1">
    <property type="nucleotide sequence ID" value="NZ_JABBPN010000008.1"/>
</dbReference>
<evidence type="ECO:0000313" key="4">
    <source>
        <dbReference type="Proteomes" id="UP000565468"/>
    </source>
</evidence>
<feature type="transmembrane region" description="Helical" evidence="2">
    <location>
        <begin position="6"/>
        <end position="22"/>
    </location>
</feature>
<keyword evidence="2" id="KW-1133">Transmembrane helix</keyword>
<keyword evidence="4" id="KW-1185">Reference proteome</keyword>
<feature type="coiled-coil region" evidence="1">
    <location>
        <begin position="28"/>
        <end position="112"/>
    </location>
</feature>
<keyword evidence="1" id="KW-0175">Coiled coil</keyword>
<evidence type="ECO:0008006" key="5">
    <source>
        <dbReference type="Google" id="ProtNLM"/>
    </source>
</evidence>
<proteinExistence type="predicted"/>
<keyword evidence="2" id="KW-0812">Transmembrane</keyword>
<sequence length="175" mass="20113">MGSWIYVALMGVAALLYAWMLPRNQETLKSSEQLVKEVEITLEQYIGEIQLENEQLVELVAKMKQEFMDKQAVHHHELREYQERLLKLEQQLGNTESRLSAAETDINDAQMKLAAVLTPDITEQAERLPTIKDRYGPLFEMHQEGKSIDMIAKSTGMQRGEVQLIIQLAKQEESI</sequence>
<keyword evidence="2" id="KW-0472">Membrane</keyword>
<dbReference type="Proteomes" id="UP000565468">
    <property type="component" value="Unassembled WGS sequence"/>
</dbReference>
<comment type="caution">
    <text evidence="3">The sequence shown here is derived from an EMBL/GenBank/DDBJ whole genome shotgun (WGS) entry which is preliminary data.</text>
</comment>
<gene>
    <name evidence="3" type="ORF">HII30_10435</name>
</gene>